<comment type="catalytic activity">
    <reaction evidence="12">
        <text>Couples ATP hydrolysis with the unwinding of duplex DNA by translocating in the 3'-5' direction.</text>
        <dbReference type="EC" id="5.6.2.4"/>
    </reaction>
</comment>
<comment type="function">
    <text evidence="12">Initiates the restart of stalled replication forks, which reloads the replicative helicase on sites other than the origin of replication. Recognizes and binds to abandoned replication forks and remodels them to uncover a helicase loading site. Promotes assembly of the primosome at these replication forks.</text>
</comment>
<dbReference type="GO" id="GO:0005524">
    <property type="term" value="F:ATP binding"/>
    <property type="evidence" value="ECO:0007669"/>
    <property type="project" value="UniProtKB-UniRule"/>
</dbReference>
<comment type="similarity">
    <text evidence="12">Belongs to the helicase family. PriA subfamily.</text>
</comment>
<dbReference type="Pfam" id="PF18319">
    <property type="entry name" value="Zn_ribbon_PriA"/>
    <property type="match status" value="1"/>
</dbReference>
<dbReference type="Proteomes" id="UP000321580">
    <property type="component" value="Unassembled WGS sequence"/>
</dbReference>
<dbReference type="GO" id="GO:0006302">
    <property type="term" value="P:double-strand break repair"/>
    <property type="evidence" value="ECO:0007669"/>
    <property type="project" value="InterPro"/>
</dbReference>
<keyword evidence="8 12" id="KW-0067">ATP-binding</keyword>
<feature type="binding site" evidence="12">
    <location>
        <position position="584"/>
    </location>
    <ligand>
        <name>Zn(2+)</name>
        <dbReference type="ChEBI" id="CHEBI:29105"/>
        <label>2</label>
    </ligand>
</feature>
<keyword evidence="7 12" id="KW-0862">Zinc</keyword>
<feature type="binding site" evidence="12">
    <location>
        <position position="554"/>
    </location>
    <ligand>
        <name>Zn(2+)</name>
        <dbReference type="ChEBI" id="CHEBI:29105"/>
        <label>1</label>
    </ligand>
</feature>
<dbReference type="CDD" id="cd17929">
    <property type="entry name" value="DEXHc_priA"/>
    <property type="match status" value="1"/>
</dbReference>
<evidence type="ECO:0000256" key="3">
    <source>
        <dbReference type="ARBA" id="ARBA00022723"/>
    </source>
</evidence>
<feature type="binding site" evidence="12">
    <location>
        <position position="563"/>
    </location>
    <ligand>
        <name>Zn(2+)</name>
        <dbReference type="ChEBI" id="CHEBI:29105"/>
        <label>2</label>
    </ligand>
</feature>
<dbReference type="PANTHER" id="PTHR30580">
    <property type="entry name" value="PRIMOSOMAL PROTEIN N"/>
    <property type="match status" value="1"/>
</dbReference>
<dbReference type="InterPro" id="IPR001650">
    <property type="entry name" value="Helicase_C-like"/>
</dbReference>
<dbReference type="PANTHER" id="PTHR30580:SF0">
    <property type="entry name" value="PRIMOSOMAL PROTEIN N"/>
    <property type="match status" value="1"/>
</dbReference>
<dbReference type="Pfam" id="PF17764">
    <property type="entry name" value="PriA_3primeBD"/>
    <property type="match status" value="1"/>
</dbReference>
<evidence type="ECO:0000259" key="13">
    <source>
        <dbReference type="PROSITE" id="PS51192"/>
    </source>
</evidence>
<gene>
    <name evidence="12 14" type="primary">priA</name>
    <name evidence="14" type="ORF">FRY97_13225</name>
</gene>
<dbReference type="InterPro" id="IPR042115">
    <property type="entry name" value="PriA_3primeBD_sf"/>
</dbReference>
<sequence length="848" mass="95540">MVQAGLLPGCCICTKKRTNTILMADALLFHTEGATATYVEVILPLALPKPFTYRVPEALVQEAAFGKRVEVQFGKSKRYSALIIGLKSEAPAHDTKPIISVIDEAPIVTKAQIALWRWMADYYLCTLGEVMNAALPANLKLASETVVTLSPLFDRDFEGLNDQEYLIAEALTLQQELSIDDIRGILQRKSVYPLIRAMLDKRVIYLKEDLQEKYKPKTIGCVRLQEPYASQPNTLNEAFDKLSRSGRQTEALMAYLHLSKQLDFVRKQDVYDKAQVDSTVLRAMEKKGILEIYDREVSRLGGYEEETVNAQDLSAQQTTALEGIKQAFASEKPVLLHGVTGSGKTRVYTELMQEAIARGEQVLYLLPEIALTTQIISRLEKTFGGDIAIYHSRMSNNERVELWNSALNGRPVLLGARSSLFLPFQKLGLIIIDEEHDPSFKQYDPAPRYNARDTALYLGHLHGSRVLLGTATPSLESYQNAQKGKYALVQMRERFGGLKLPGISLVDLKQEQKERKLQSHFSSVLLSSLRQTLGRGEQAILFQNRRGHSPVYRCTTCGWHAECIHCDVSLTYHKFHNNLRCHYCGYQAALPPACPACGDKKLALQGFGTEKIEDELKVYLPEARIARMDLDTVKGKHAHARLINDFEEGRLDILVGTQMVTKGLDFEKVALVGVLSADQLLQYPDFRAGERAFQLMMQVAGRAGRKHRQGEVLIQGFNTSHPVLQEVLNGDYAGFFAREMMERQEFHYPPYLRLIRITLKHTKPERVNEAARLYEKWLKKALGQWVMGPALPTVARVRGYYLLDFMIKIPHGAKNLQKVKAIVREATDNLSLAQGLSSVRVNTDVDPY</sequence>
<evidence type="ECO:0000256" key="8">
    <source>
        <dbReference type="ARBA" id="ARBA00022840"/>
    </source>
</evidence>
<evidence type="ECO:0000256" key="4">
    <source>
        <dbReference type="ARBA" id="ARBA00022741"/>
    </source>
</evidence>
<dbReference type="GO" id="GO:0043138">
    <property type="term" value="F:3'-5' DNA helicase activity"/>
    <property type="evidence" value="ECO:0007669"/>
    <property type="project" value="UniProtKB-EC"/>
</dbReference>
<dbReference type="CDD" id="cd18804">
    <property type="entry name" value="SF2_C_priA"/>
    <property type="match status" value="1"/>
</dbReference>
<dbReference type="SUPFAM" id="SSF52540">
    <property type="entry name" value="P-loop containing nucleoside triphosphate hydrolases"/>
    <property type="match status" value="2"/>
</dbReference>
<dbReference type="GO" id="GO:0016887">
    <property type="term" value="F:ATP hydrolysis activity"/>
    <property type="evidence" value="ECO:0007669"/>
    <property type="project" value="RHEA"/>
</dbReference>
<dbReference type="InterPro" id="IPR014001">
    <property type="entry name" value="Helicase_ATP-bd"/>
</dbReference>
<dbReference type="EC" id="5.6.2.4" evidence="12"/>
<dbReference type="Pfam" id="PF00270">
    <property type="entry name" value="DEAD"/>
    <property type="match status" value="1"/>
</dbReference>
<feature type="binding site" evidence="12">
    <location>
        <position position="566"/>
    </location>
    <ligand>
        <name>Zn(2+)</name>
        <dbReference type="ChEBI" id="CHEBI:29105"/>
        <label>2</label>
    </ligand>
</feature>
<feature type="binding site" evidence="12">
    <location>
        <position position="581"/>
    </location>
    <ligand>
        <name>Zn(2+)</name>
        <dbReference type="ChEBI" id="CHEBI:29105"/>
        <label>2</label>
    </ligand>
</feature>
<proteinExistence type="inferred from homology"/>
<dbReference type="InterPro" id="IPR040498">
    <property type="entry name" value="PriA_CRR"/>
</dbReference>
<comment type="caution">
    <text evidence="14">The sequence shown here is derived from an EMBL/GenBank/DDBJ whole genome shotgun (WGS) entry which is preliminary data.</text>
</comment>
<dbReference type="Gene3D" id="3.40.50.300">
    <property type="entry name" value="P-loop containing nucleotide triphosphate hydrolases"/>
    <property type="match status" value="2"/>
</dbReference>
<dbReference type="GO" id="GO:1990077">
    <property type="term" value="C:primosome complex"/>
    <property type="evidence" value="ECO:0007669"/>
    <property type="project" value="UniProtKB-UniRule"/>
</dbReference>
<comment type="cofactor">
    <cofactor evidence="12">
        <name>Zn(2+)</name>
        <dbReference type="ChEBI" id="CHEBI:29105"/>
    </cofactor>
    <text evidence="12">Binds 2 zinc ions per subunit.</text>
</comment>
<dbReference type="InterPro" id="IPR041236">
    <property type="entry name" value="PriA_C"/>
</dbReference>
<keyword evidence="9 12" id="KW-0238">DNA-binding</keyword>
<keyword evidence="1 12" id="KW-0639">Primosome</keyword>
<keyword evidence="2 12" id="KW-0235">DNA replication</keyword>
<dbReference type="OrthoDB" id="9759544at2"/>
<feature type="binding site" evidence="12">
    <location>
        <position position="557"/>
    </location>
    <ligand>
        <name>Zn(2+)</name>
        <dbReference type="ChEBI" id="CHEBI:29105"/>
        <label>1</label>
    </ligand>
</feature>
<evidence type="ECO:0000256" key="10">
    <source>
        <dbReference type="ARBA" id="ARBA00023235"/>
    </source>
</evidence>
<dbReference type="InterPro" id="IPR011545">
    <property type="entry name" value="DEAD/DEAH_box_helicase_dom"/>
</dbReference>
<dbReference type="HAMAP" id="MF_00983">
    <property type="entry name" value="PriA"/>
    <property type="match status" value="1"/>
</dbReference>
<dbReference type="GO" id="GO:0008270">
    <property type="term" value="F:zinc ion binding"/>
    <property type="evidence" value="ECO:0007669"/>
    <property type="project" value="UniProtKB-UniRule"/>
</dbReference>
<evidence type="ECO:0000256" key="5">
    <source>
        <dbReference type="ARBA" id="ARBA00022801"/>
    </source>
</evidence>
<dbReference type="GO" id="GO:0003677">
    <property type="term" value="F:DNA binding"/>
    <property type="evidence" value="ECO:0007669"/>
    <property type="project" value="UniProtKB-UniRule"/>
</dbReference>
<dbReference type="InterPro" id="IPR027417">
    <property type="entry name" value="P-loop_NTPase"/>
</dbReference>
<feature type="binding site" evidence="12">
    <location>
        <position position="594"/>
    </location>
    <ligand>
        <name>Zn(2+)</name>
        <dbReference type="ChEBI" id="CHEBI:29105"/>
        <label>1</label>
    </ligand>
</feature>
<dbReference type="NCBIfam" id="TIGR00595">
    <property type="entry name" value="priA"/>
    <property type="match status" value="1"/>
</dbReference>
<keyword evidence="4 12" id="KW-0547">Nucleotide-binding</keyword>
<dbReference type="GO" id="GO:0006269">
    <property type="term" value="P:DNA replication, synthesis of primer"/>
    <property type="evidence" value="ECO:0007669"/>
    <property type="project" value="UniProtKB-KW"/>
</dbReference>
<keyword evidence="15" id="KW-1185">Reference proteome</keyword>
<dbReference type="InterPro" id="IPR005259">
    <property type="entry name" value="PriA"/>
</dbReference>
<feature type="binding site" evidence="12">
    <location>
        <position position="597"/>
    </location>
    <ligand>
        <name>Zn(2+)</name>
        <dbReference type="ChEBI" id="CHEBI:29105"/>
        <label>1</label>
    </ligand>
</feature>
<evidence type="ECO:0000256" key="7">
    <source>
        <dbReference type="ARBA" id="ARBA00022833"/>
    </source>
</evidence>
<evidence type="ECO:0000256" key="2">
    <source>
        <dbReference type="ARBA" id="ARBA00022705"/>
    </source>
</evidence>
<evidence type="ECO:0000313" key="14">
    <source>
        <dbReference type="EMBL" id="TXB62622.1"/>
    </source>
</evidence>
<keyword evidence="5 12" id="KW-0378">Hydrolase</keyword>
<evidence type="ECO:0000313" key="15">
    <source>
        <dbReference type="Proteomes" id="UP000321580"/>
    </source>
</evidence>
<dbReference type="GO" id="GO:0006310">
    <property type="term" value="P:DNA recombination"/>
    <property type="evidence" value="ECO:0007669"/>
    <property type="project" value="InterPro"/>
</dbReference>
<dbReference type="PROSITE" id="PS51192">
    <property type="entry name" value="HELICASE_ATP_BIND_1"/>
    <property type="match status" value="1"/>
</dbReference>
<dbReference type="AlphaFoldDB" id="A0A5C6RMM8"/>
<feature type="domain" description="Helicase ATP-binding" evidence="13">
    <location>
        <begin position="325"/>
        <end position="491"/>
    </location>
</feature>
<evidence type="ECO:0000256" key="11">
    <source>
        <dbReference type="ARBA" id="ARBA00048988"/>
    </source>
</evidence>
<evidence type="ECO:0000256" key="12">
    <source>
        <dbReference type="HAMAP-Rule" id="MF_00983"/>
    </source>
</evidence>
<keyword evidence="10 12" id="KW-0413">Isomerase</keyword>
<protein>
    <recommendedName>
        <fullName evidence="12">Replication restart protein PriA</fullName>
    </recommendedName>
    <alternativeName>
        <fullName evidence="12">ATP-dependent DNA helicase PriA</fullName>
        <ecNumber evidence="12">5.6.2.4</ecNumber>
    </alternativeName>
    <alternativeName>
        <fullName evidence="12">DNA 3'-5' helicase PriA</fullName>
    </alternativeName>
</protein>
<dbReference type="SMART" id="SM00490">
    <property type="entry name" value="HELICc"/>
    <property type="match status" value="1"/>
</dbReference>
<dbReference type="FunFam" id="3.40.1440.60:FF:000001">
    <property type="entry name" value="Primosomal protein N"/>
    <property type="match status" value="1"/>
</dbReference>
<dbReference type="GO" id="GO:0006270">
    <property type="term" value="P:DNA replication initiation"/>
    <property type="evidence" value="ECO:0007669"/>
    <property type="project" value="TreeGrafter"/>
</dbReference>
<dbReference type="InterPro" id="IPR041222">
    <property type="entry name" value="PriA_3primeBD"/>
</dbReference>
<dbReference type="SMART" id="SM00487">
    <property type="entry name" value="DEXDc"/>
    <property type="match status" value="1"/>
</dbReference>
<dbReference type="EMBL" id="VOOR01000027">
    <property type="protein sequence ID" value="TXB62622.1"/>
    <property type="molecule type" value="Genomic_DNA"/>
</dbReference>
<dbReference type="Pfam" id="PF00271">
    <property type="entry name" value="Helicase_C"/>
    <property type="match status" value="1"/>
</dbReference>
<reference evidence="14 15" key="1">
    <citation type="submission" date="2019-08" db="EMBL/GenBank/DDBJ databases">
        <title>Genome of Phaeodactylibacter luteus.</title>
        <authorList>
            <person name="Bowman J.P."/>
        </authorList>
    </citation>
    <scope>NUCLEOTIDE SEQUENCE [LARGE SCALE GENOMIC DNA]</scope>
    <source>
        <strain evidence="14 15">KCTC 42180</strain>
    </source>
</reference>
<dbReference type="Gene3D" id="3.40.1440.60">
    <property type="entry name" value="PriA, 3(prime) DNA-binding domain"/>
    <property type="match status" value="1"/>
</dbReference>
<accession>A0A5C6RMM8</accession>
<name>A0A5C6RMM8_9BACT</name>
<comment type="subunit">
    <text evidence="12">Component of the replication restart primosome.</text>
</comment>
<keyword evidence="6 12" id="KW-0347">Helicase</keyword>
<evidence type="ECO:0000256" key="1">
    <source>
        <dbReference type="ARBA" id="ARBA00022515"/>
    </source>
</evidence>
<evidence type="ECO:0000256" key="6">
    <source>
        <dbReference type="ARBA" id="ARBA00022806"/>
    </source>
</evidence>
<comment type="catalytic activity">
    <reaction evidence="11 12">
        <text>ATP + H2O = ADP + phosphate + H(+)</text>
        <dbReference type="Rhea" id="RHEA:13065"/>
        <dbReference type="ChEBI" id="CHEBI:15377"/>
        <dbReference type="ChEBI" id="CHEBI:15378"/>
        <dbReference type="ChEBI" id="CHEBI:30616"/>
        <dbReference type="ChEBI" id="CHEBI:43474"/>
        <dbReference type="ChEBI" id="CHEBI:456216"/>
        <dbReference type="EC" id="5.6.2.4"/>
    </reaction>
</comment>
<keyword evidence="3 12" id="KW-0479">Metal-binding</keyword>
<evidence type="ECO:0000256" key="9">
    <source>
        <dbReference type="ARBA" id="ARBA00023125"/>
    </source>
</evidence>
<organism evidence="14 15">
    <name type="scientific">Phaeodactylibacter luteus</name>
    <dbReference type="NCBI Taxonomy" id="1564516"/>
    <lineage>
        <taxon>Bacteria</taxon>
        <taxon>Pseudomonadati</taxon>
        <taxon>Bacteroidota</taxon>
        <taxon>Saprospiria</taxon>
        <taxon>Saprospirales</taxon>
        <taxon>Haliscomenobacteraceae</taxon>
        <taxon>Phaeodactylibacter</taxon>
    </lineage>
</organism>
<dbReference type="Pfam" id="PF18074">
    <property type="entry name" value="PriA_C"/>
    <property type="match status" value="1"/>
</dbReference>
<dbReference type="FunFam" id="3.40.50.300:FF:000489">
    <property type="entry name" value="Primosome assembly protein PriA"/>
    <property type="match status" value="1"/>
</dbReference>